<evidence type="ECO:0000256" key="7">
    <source>
        <dbReference type="ARBA" id="ARBA00022777"/>
    </source>
</evidence>
<dbReference type="PANTHER" id="PTHR45436">
    <property type="entry name" value="SENSOR HISTIDINE KINASE YKOH"/>
    <property type="match status" value="1"/>
</dbReference>
<dbReference type="SMART" id="SM00387">
    <property type="entry name" value="HATPase_c"/>
    <property type="match status" value="1"/>
</dbReference>
<dbReference type="SMART" id="SM00304">
    <property type="entry name" value="HAMP"/>
    <property type="match status" value="1"/>
</dbReference>
<dbReference type="SUPFAM" id="SSF55874">
    <property type="entry name" value="ATPase domain of HSP90 chaperone/DNA topoisomerase II/histidine kinase"/>
    <property type="match status" value="1"/>
</dbReference>
<evidence type="ECO:0000256" key="1">
    <source>
        <dbReference type="ARBA" id="ARBA00000085"/>
    </source>
</evidence>
<dbReference type="InterPro" id="IPR003660">
    <property type="entry name" value="HAMP_dom"/>
</dbReference>
<dbReference type="eggNOG" id="COG2770">
    <property type="taxonomic scope" value="Bacteria"/>
</dbReference>
<dbReference type="InterPro" id="IPR036890">
    <property type="entry name" value="HATPase_C_sf"/>
</dbReference>
<evidence type="ECO:0000259" key="11">
    <source>
        <dbReference type="PROSITE" id="PS50109"/>
    </source>
</evidence>
<dbReference type="KEGG" id="nbr:O3I_033745"/>
<dbReference type="eggNOG" id="COG5002">
    <property type="taxonomic scope" value="Bacteria"/>
</dbReference>
<evidence type="ECO:0000313" key="13">
    <source>
        <dbReference type="EMBL" id="AFU04698.1"/>
    </source>
</evidence>
<dbReference type="SMART" id="SM00388">
    <property type="entry name" value="HisKA"/>
    <property type="match status" value="1"/>
</dbReference>
<evidence type="ECO:0000256" key="9">
    <source>
        <dbReference type="ARBA" id="ARBA00023012"/>
    </source>
</evidence>
<evidence type="ECO:0000256" key="5">
    <source>
        <dbReference type="ARBA" id="ARBA00022679"/>
    </source>
</evidence>
<dbReference type="InterPro" id="IPR036097">
    <property type="entry name" value="HisK_dim/P_sf"/>
</dbReference>
<dbReference type="Proteomes" id="UP000006304">
    <property type="component" value="Chromosome"/>
</dbReference>
<reference evidence="13 14" key="1">
    <citation type="journal article" date="2012" name="J. Bacteriol.">
        <title>Complete genome sequence of Nocardia brasiliensis HUJEG-1.</title>
        <authorList>
            <person name="Vera-Cabrera L."/>
            <person name="Ortiz-Lopez R."/>
            <person name="Elizondo-Gonzalez R."/>
            <person name="Perez-Maya A.A."/>
            <person name="Ocampo-Candiani J."/>
        </authorList>
    </citation>
    <scope>NUCLEOTIDE SEQUENCE [LARGE SCALE GENOMIC DNA]</scope>
    <source>
        <strain evidence="14">ATCC 700358</strain>
    </source>
</reference>
<keyword evidence="8" id="KW-1133">Transmembrane helix</keyword>
<keyword evidence="14" id="KW-1185">Reference proteome</keyword>
<evidence type="ECO:0000256" key="3">
    <source>
        <dbReference type="ARBA" id="ARBA00012438"/>
    </source>
</evidence>
<dbReference type="PROSITE" id="PS50885">
    <property type="entry name" value="HAMP"/>
    <property type="match status" value="1"/>
</dbReference>
<dbReference type="HOGENOM" id="CLU_000445_89_18_11"/>
<dbReference type="InterPro" id="IPR004358">
    <property type="entry name" value="Sig_transdc_His_kin-like_C"/>
</dbReference>
<dbReference type="PROSITE" id="PS50109">
    <property type="entry name" value="HIS_KIN"/>
    <property type="match status" value="1"/>
</dbReference>
<keyword evidence="7 13" id="KW-0418">Kinase</keyword>
<evidence type="ECO:0000256" key="6">
    <source>
        <dbReference type="ARBA" id="ARBA00022692"/>
    </source>
</evidence>
<dbReference type="PANTHER" id="PTHR45436:SF5">
    <property type="entry name" value="SENSOR HISTIDINE KINASE TRCS"/>
    <property type="match status" value="1"/>
</dbReference>
<dbReference type="RefSeq" id="WP_014987549.1">
    <property type="nucleotide sequence ID" value="NC_018681.1"/>
</dbReference>
<dbReference type="CDD" id="cd00082">
    <property type="entry name" value="HisKA"/>
    <property type="match status" value="1"/>
</dbReference>
<feature type="domain" description="HAMP" evidence="12">
    <location>
        <begin position="185"/>
        <end position="237"/>
    </location>
</feature>
<dbReference type="Gene3D" id="6.10.340.10">
    <property type="match status" value="1"/>
</dbReference>
<organism evidence="13 14">
    <name type="scientific">Nocardia brasiliensis (strain ATCC 700358 / HUJEG-1)</name>
    <dbReference type="NCBI Taxonomy" id="1133849"/>
    <lineage>
        <taxon>Bacteria</taxon>
        <taxon>Bacillati</taxon>
        <taxon>Actinomycetota</taxon>
        <taxon>Actinomycetes</taxon>
        <taxon>Mycobacteriales</taxon>
        <taxon>Nocardiaceae</taxon>
        <taxon>Nocardia</taxon>
    </lineage>
</organism>
<dbReference type="Pfam" id="PF00672">
    <property type="entry name" value="HAMP"/>
    <property type="match status" value="1"/>
</dbReference>
<keyword evidence="10" id="KW-0472">Membrane</keyword>
<evidence type="ECO:0000256" key="4">
    <source>
        <dbReference type="ARBA" id="ARBA00022553"/>
    </source>
</evidence>
<dbReference type="SUPFAM" id="SSF47384">
    <property type="entry name" value="Homodimeric domain of signal transducing histidine kinase"/>
    <property type="match status" value="1"/>
</dbReference>
<protein>
    <recommendedName>
        <fullName evidence="3">histidine kinase</fullName>
        <ecNumber evidence="3">2.7.13.3</ecNumber>
    </recommendedName>
</protein>
<dbReference type="PRINTS" id="PR00344">
    <property type="entry name" value="BCTRLSENSOR"/>
</dbReference>
<keyword evidence="9" id="KW-0902">Two-component regulatory system</keyword>
<dbReference type="EC" id="2.7.13.3" evidence="3"/>
<dbReference type="AlphaFoldDB" id="K0EXT8"/>
<keyword evidence="6" id="KW-0812">Transmembrane</keyword>
<dbReference type="InterPro" id="IPR003661">
    <property type="entry name" value="HisK_dim/P_dom"/>
</dbReference>
<keyword evidence="4" id="KW-0597">Phosphoprotein</keyword>
<evidence type="ECO:0000259" key="12">
    <source>
        <dbReference type="PROSITE" id="PS50885"/>
    </source>
</evidence>
<evidence type="ECO:0000256" key="10">
    <source>
        <dbReference type="ARBA" id="ARBA00023136"/>
    </source>
</evidence>
<dbReference type="EMBL" id="CP003876">
    <property type="protein sequence ID" value="AFU04698.1"/>
    <property type="molecule type" value="Genomic_DNA"/>
</dbReference>
<dbReference type="CDD" id="cd00075">
    <property type="entry name" value="HATPase"/>
    <property type="match status" value="1"/>
</dbReference>
<comment type="subcellular location">
    <subcellularLocation>
        <location evidence="2">Cell membrane</location>
    </subcellularLocation>
</comment>
<dbReference type="GO" id="GO:0000155">
    <property type="term" value="F:phosphorelay sensor kinase activity"/>
    <property type="evidence" value="ECO:0007669"/>
    <property type="project" value="InterPro"/>
</dbReference>
<dbReference type="STRING" id="1133849.O3I_033745"/>
<comment type="catalytic activity">
    <reaction evidence="1">
        <text>ATP + protein L-histidine = ADP + protein N-phospho-L-histidine.</text>
        <dbReference type="EC" id="2.7.13.3"/>
    </reaction>
</comment>
<name>K0EXT8_NOCB7</name>
<accession>K0EXT8</accession>
<dbReference type="Pfam" id="PF02518">
    <property type="entry name" value="HATPase_c"/>
    <property type="match status" value="1"/>
</dbReference>
<proteinExistence type="predicted"/>
<evidence type="ECO:0000256" key="2">
    <source>
        <dbReference type="ARBA" id="ARBA00004236"/>
    </source>
</evidence>
<dbReference type="InterPro" id="IPR050428">
    <property type="entry name" value="TCS_sensor_his_kinase"/>
</dbReference>
<evidence type="ECO:0000256" key="8">
    <source>
        <dbReference type="ARBA" id="ARBA00022989"/>
    </source>
</evidence>
<feature type="domain" description="Histidine kinase" evidence="11">
    <location>
        <begin position="252"/>
        <end position="462"/>
    </location>
</feature>
<dbReference type="GO" id="GO:0005886">
    <property type="term" value="C:plasma membrane"/>
    <property type="evidence" value="ECO:0007669"/>
    <property type="project" value="UniProtKB-SubCell"/>
</dbReference>
<dbReference type="Gene3D" id="1.10.287.130">
    <property type="match status" value="1"/>
</dbReference>
<sequence length="471" mass="49974">MRWPRGLRARLLAAFVLVTVIGAAAAAWAGFVSARASLTSDAQNSAAAEVAARITAAAPSLTDPPDQQTLDRLRDLIGGRVWVCYGNLTAATDSDRELVTDELRKAVRDSGGLMLQRISGPRLLIGTPVMVTGVDGRRTRSGIEVYAVRDLSETQARIADSGRAAALTSLLALPLAAGLALLAARGVLRPVRELRDTARRLADGDLTARGNPRGGDELSELTVTVNHMAAQLESTVDRLRASEAESRRFVADVSHELRTPLTALTAVVEVLEAESDRMTGDQRASALLAVDATRRLTTLVADLIEVSRFDAAAERLHPEDVEIVAAVRDSLAARLWDDDRVRLRAMEPVEAIVDRRRLDVIVANLVGNALSHGAPPVQVDIHTAGEDVLITVDDHGTGLPATDPDRVFTRFYKADAGRGGAGGSGLGLAIAREHARLHGGDITAGRAPTGGARFTVRLPRTPGRPAAGSRP</sequence>
<dbReference type="Pfam" id="PF00512">
    <property type="entry name" value="HisKA"/>
    <property type="match status" value="1"/>
</dbReference>
<dbReference type="InterPro" id="IPR003594">
    <property type="entry name" value="HATPase_dom"/>
</dbReference>
<dbReference type="SUPFAM" id="SSF158472">
    <property type="entry name" value="HAMP domain-like"/>
    <property type="match status" value="1"/>
</dbReference>
<keyword evidence="5" id="KW-0808">Transferase</keyword>
<gene>
    <name evidence="13" type="ORF">O3I_033745</name>
</gene>
<dbReference type="InterPro" id="IPR005467">
    <property type="entry name" value="His_kinase_dom"/>
</dbReference>
<dbReference type="Gene3D" id="3.30.565.10">
    <property type="entry name" value="Histidine kinase-like ATPase, C-terminal domain"/>
    <property type="match status" value="1"/>
</dbReference>
<evidence type="ECO:0000313" key="14">
    <source>
        <dbReference type="Proteomes" id="UP000006304"/>
    </source>
</evidence>
<dbReference type="CDD" id="cd06225">
    <property type="entry name" value="HAMP"/>
    <property type="match status" value="1"/>
</dbReference>